<dbReference type="RefSeq" id="WP_124772697.1">
    <property type="nucleotide sequence ID" value="NZ_JBEZFR010000017.1"/>
</dbReference>
<organism evidence="1 2">
    <name type="scientific">Micromonospora inaquosa</name>
    <dbReference type="NCBI Taxonomy" id="2203716"/>
    <lineage>
        <taxon>Bacteria</taxon>
        <taxon>Bacillati</taxon>
        <taxon>Actinomycetota</taxon>
        <taxon>Actinomycetes</taxon>
        <taxon>Micromonosporales</taxon>
        <taxon>Micromonosporaceae</taxon>
        <taxon>Micromonospora</taxon>
    </lineage>
</organism>
<protein>
    <submittedName>
        <fullName evidence="1">Uncharacterized protein</fullName>
    </submittedName>
</protein>
<dbReference type="EMBL" id="QGSZ01000191">
    <property type="protein sequence ID" value="RQX03387.1"/>
    <property type="molecule type" value="Genomic_DNA"/>
</dbReference>
<evidence type="ECO:0000313" key="2">
    <source>
        <dbReference type="Proteomes" id="UP000282312"/>
    </source>
</evidence>
<dbReference type="Proteomes" id="UP000282312">
    <property type="component" value="Unassembled WGS sequence"/>
</dbReference>
<reference evidence="1 2" key="1">
    <citation type="submission" date="2018-05" db="EMBL/GenBank/DDBJ databases">
        <title>Micromonospora from Atacama Desert.</title>
        <authorList>
            <person name="Carro L."/>
            <person name="Goodfellow M."/>
            <person name="Klenk H.-P."/>
        </authorList>
    </citation>
    <scope>NUCLEOTIDE SEQUENCE [LARGE SCALE GENOMIC DNA]</scope>
    <source>
        <strain evidence="1 2">LB39</strain>
    </source>
</reference>
<accession>A0A3N9XAD8</accession>
<dbReference type="OrthoDB" id="3381497at2"/>
<sequence length="153" mass="16614">MAEVPLKIDERVEQLVRDTLHWAVKRKPVEFDEALKAFSDRSTRQSALELLAAISAFVSADICQGKPSPEQIQQLAEEVAEAEAWSSATSPEVEAFLNAVVAGRPMSGVLPADSVVVLAFIVAASLLSSRPKSEGDWWFNYLDKVEAAIEATG</sequence>
<evidence type="ECO:0000313" key="1">
    <source>
        <dbReference type="EMBL" id="RQX03387.1"/>
    </source>
</evidence>
<dbReference type="AlphaFoldDB" id="A0A3N9XAD8"/>
<name>A0A3N9XAD8_9ACTN</name>
<proteinExistence type="predicted"/>
<comment type="caution">
    <text evidence="1">The sequence shown here is derived from an EMBL/GenBank/DDBJ whole genome shotgun (WGS) entry which is preliminary data.</text>
</comment>
<keyword evidence="2" id="KW-1185">Reference proteome</keyword>
<gene>
    <name evidence="1" type="ORF">DLJ59_12635</name>
</gene>